<sequence>MKIHRFFFLIFFLIFNFIIIFSESEINFNKLYSEYKFDKILYLYDNKTKEYDLDDIFIIANTLNRKGRKKEAKNLYEELLEKNYSNENYLYKLWNILDEKEKNKFFKFTLKNYPNNNFIIHRYLDYLETNRKYDRLIYFIEKNVINFNNPNINYVKKLINLYLQRGIFEDKYSYFKEKNSIFTLYLSIVADDRSYLASNFQNVDSRIKDKLIRFILQNRKFLFLKGFKNNLNQEKYTILFEVLNEDSEVDFSKTSKNDLKFILNSCMEYEKFEKADEILNKINVKDNEFLIIRAKLAIFKENYLKAFNLLKNKYKSDNYFNSRLMRDLLDKIDLKSVSLDNDKFLDRLINIMINKRNYNNIVKIIPKIKKDQKKIALLSLMKNRIKYEKWRELIKYINKETVIKRFAPMLVIHQDKYLSNNLEFIKDLQGLKNKNSLIGDVYFFLKKDNDNALKYYNKIKFKPEKFYKLFMYYLINHNYSEIKDILKKEVYKYKGFYILIGDYYILNKKEKRAIKYYNGALDNVPSMLRDELHRRFYFYHKGNFDKLRTQLTILNERKNYIIWR</sequence>
<dbReference type="AlphaFoldDB" id="A0A5D0MGS9"/>
<evidence type="ECO:0000313" key="2">
    <source>
        <dbReference type="Proteomes" id="UP000324143"/>
    </source>
</evidence>
<accession>A0A5D0MGS9</accession>
<dbReference type="Proteomes" id="UP000324143">
    <property type="component" value="Unassembled WGS sequence"/>
</dbReference>
<proteinExistence type="predicted"/>
<organism evidence="1 2">
    <name type="scientific">Candidatus Mcinerneyibacterium aminivorans</name>
    <dbReference type="NCBI Taxonomy" id="2703815"/>
    <lineage>
        <taxon>Bacteria</taxon>
        <taxon>Candidatus Macinerneyibacteriota</taxon>
        <taxon>Candidatus Mcinerneyibacteria</taxon>
        <taxon>Candidatus Mcinerneyibacteriales</taxon>
        <taxon>Candidatus Mcinerneyibacteriaceae</taxon>
        <taxon>Candidatus Mcinerneyibacterium</taxon>
    </lineage>
</organism>
<protein>
    <recommendedName>
        <fullName evidence="3">Tetratricopeptide repeat protein</fullName>
    </recommendedName>
</protein>
<evidence type="ECO:0000313" key="1">
    <source>
        <dbReference type="EMBL" id="TYB31612.1"/>
    </source>
</evidence>
<keyword evidence="2" id="KW-1185">Reference proteome</keyword>
<name>A0A5D0MGS9_9BACT</name>
<evidence type="ECO:0008006" key="3">
    <source>
        <dbReference type="Google" id="ProtNLM"/>
    </source>
</evidence>
<gene>
    <name evidence="1" type="ORF">FXF47_03175</name>
</gene>
<reference evidence="1" key="1">
    <citation type="submission" date="2019-08" db="EMBL/GenBank/DDBJ databases">
        <title>Genomic characterization of a novel candidate phylum (ARYD3) from a high temperature, high salinity tertiary oil reservoir in north central Oklahoma, USA.</title>
        <authorList>
            <person name="Youssef N.H."/>
            <person name="Yadav A."/>
            <person name="Elshahed M.S."/>
        </authorList>
    </citation>
    <scope>NUCLEOTIDE SEQUENCE [LARGE SCALE GENOMIC DNA]</scope>
    <source>
        <strain evidence="1">ARYD3</strain>
    </source>
</reference>
<comment type="caution">
    <text evidence="1">The sequence shown here is derived from an EMBL/GenBank/DDBJ whole genome shotgun (WGS) entry which is preliminary data.</text>
</comment>
<dbReference type="EMBL" id="VSIX01000032">
    <property type="protein sequence ID" value="TYB31612.1"/>
    <property type="molecule type" value="Genomic_DNA"/>
</dbReference>